<evidence type="ECO:0000313" key="2">
    <source>
        <dbReference type="EMBL" id="OHA49559.1"/>
    </source>
</evidence>
<gene>
    <name evidence="2" type="ORF">A2W59_00560</name>
</gene>
<dbReference type="CDD" id="cd10440">
    <property type="entry name" value="GIY-YIG_COG3680"/>
    <property type="match status" value="1"/>
</dbReference>
<proteinExistence type="predicted"/>
<organism evidence="2 3">
    <name type="scientific">Candidatus Terrybacteria bacterium RIFCSPHIGHO2_02_41_19</name>
    <dbReference type="NCBI Taxonomy" id="1802364"/>
    <lineage>
        <taxon>Bacteria</taxon>
        <taxon>Candidatus Terryibacteriota</taxon>
    </lineage>
</organism>
<evidence type="ECO:0000259" key="1">
    <source>
        <dbReference type="PROSITE" id="PS50164"/>
    </source>
</evidence>
<feature type="domain" description="GIY-YIG" evidence="1">
    <location>
        <begin position="12"/>
        <end position="102"/>
    </location>
</feature>
<dbReference type="Proteomes" id="UP000178646">
    <property type="component" value="Unassembled WGS sequence"/>
</dbReference>
<name>A0A1G2PP73_9BACT</name>
<dbReference type="Pfam" id="PF22945">
    <property type="entry name" value="LEM-3_GIY-YIG"/>
    <property type="match status" value="1"/>
</dbReference>
<dbReference type="InterPro" id="IPR000305">
    <property type="entry name" value="GIY-YIG_endonuc"/>
</dbReference>
<sequence>MNKLSQSTIEKLGYYVYLLIEPRTGQSFYVGKGCGNRINHHLLGALEINKNEKEKIRTIRDIQSNGLNVGIVILRHGLTEKEAFEVESAMIDFLGKENLTNLVSGHHAADRGLMKLEDIKIKYETEDAVFEEPVILLNVRNQFSRGISASELYKITKGNWGVDLNRVSNITIVCAVALGIVREVYIPKAWLFLGKVNKKGNKLYYFEGKIAPQKIREKYLHKSVARFWKKGSRSPIKYEG</sequence>
<dbReference type="PROSITE" id="PS50164">
    <property type="entry name" value="GIY_YIG"/>
    <property type="match status" value="1"/>
</dbReference>
<comment type="caution">
    <text evidence="2">The sequence shown here is derived from an EMBL/GenBank/DDBJ whole genome shotgun (WGS) entry which is preliminary data.</text>
</comment>
<accession>A0A1G2PP73</accession>
<dbReference type="AlphaFoldDB" id="A0A1G2PP73"/>
<evidence type="ECO:0000313" key="3">
    <source>
        <dbReference type="Proteomes" id="UP000178646"/>
    </source>
</evidence>
<reference evidence="2 3" key="1">
    <citation type="journal article" date="2016" name="Nat. Commun.">
        <title>Thousands of microbial genomes shed light on interconnected biogeochemical processes in an aquifer system.</title>
        <authorList>
            <person name="Anantharaman K."/>
            <person name="Brown C.T."/>
            <person name="Hug L.A."/>
            <person name="Sharon I."/>
            <person name="Castelle C.J."/>
            <person name="Probst A.J."/>
            <person name="Thomas B.C."/>
            <person name="Singh A."/>
            <person name="Wilkins M.J."/>
            <person name="Karaoz U."/>
            <person name="Brodie E.L."/>
            <person name="Williams K.H."/>
            <person name="Hubbard S.S."/>
            <person name="Banfield J.F."/>
        </authorList>
    </citation>
    <scope>NUCLEOTIDE SEQUENCE [LARGE SCALE GENOMIC DNA]</scope>
</reference>
<protein>
    <recommendedName>
        <fullName evidence="1">GIY-YIG domain-containing protein</fullName>
    </recommendedName>
</protein>
<dbReference type="EMBL" id="MHSU01000031">
    <property type="protein sequence ID" value="OHA49559.1"/>
    <property type="molecule type" value="Genomic_DNA"/>
</dbReference>